<dbReference type="Pfam" id="PF08220">
    <property type="entry name" value="HTH_DeoR"/>
    <property type="match status" value="1"/>
</dbReference>
<dbReference type="PRINTS" id="PR00037">
    <property type="entry name" value="HTHLACR"/>
</dbReference>
<evidence type="ECO:0000256" key="3">
    <source>
        <dbReference type="ARBA" id="ARBA00023163"/>
    </source>
</evidence>
<proteinExistence type="predicted"/>
<dbReference type="SUPFAM" id="SSF46785">
    <property type="entry name" value="Winged helix' DNA-binding domain"/>
    <property type="match status" value="1"/>
</dbReference>
<dbReference type="PROSITE" id="PS00894">
    <property type="entry name" value="HTH_DEOR_1"/>
    <property type="match status" value="1"/>
</dbReference>
<dbReference type="EMBL" id="JASGCB010000039">
    <property type="protein sequence ID" value="MDI9261222.1"/>
    <property type="molecule type" value="Genomic_DNA"/>
</dbReference>
<evidence type="ECO:0000313" key="6">
    <source>
        <dbReference type="Proteomes" id="UP001529245"/>
    </source>
</evidence>
<dbReference type="PANTHER" id="PTHR30363">
    <property type="entry name" value="HTH-TYPE TRANSCRIPTIONAL REGULATOR SRLR-RELATED"/>
    <property type="match status" value="1"/>
</dbReference>
<evidence type="ECO:0000256" key="1">
    <source>
        <dbReference type="ARBA" id="ARBA00023015"/>
    </source>
</evidence>
<dbReference type="InterPro" id="IPR036390">
    <property type="entry name" value="WH_DNA-bd_sf"/>
</dbReference>
<dbReference type="InterPro" id="IPR050313">
    <property type="entry name" value="Carb_Metab_HTH_regulators"/>
</dbReference>
<dbReference type="InterPro" id="IPR036388">
    <property type="entry name" value="WH-like_DNA-bd_sf"/>
</dbReference>
<dbReference type="SUPFAM" id="SSF100950">
    <property type="entry name" value="NagB/RpiA/CoA transferase-like"/>
    <property type="match status" value="1"/>
</dbReference>
<dbReference type="RefSeq" id="WP_283204619.1">
    <property type="nucleotide sequence ID" value="NZ_JASGCB010000039.1"/>
</dbReference>
<dbReference type="GO" id="GO:0003677">
    <property type="term" value="F:DNA binding"/>
    <property type="evidence" value="ECO:0007669"/>
    <property type="project" value="UniProtKB-KW"/>
</dbReference>
<dbReference type="InterPro" id="IPR001034">
    <property type="entry name" value="DeoR_HTH"/>
</dbReference>
<dbReference type="SMART" id="SM00420">
    <property type="entry name" value="HTH_DEOR"/>
    <property type="match status" value="1"/>
</dbReference>
<dbReference type="SMART" id="SM01134">
    <property type="entry name" value="DeoRC"/>
    <property type="match status" value="1"/>
</dbReference>
<evidence type="ECO:0000259" key="4">
    <source>
        <dbReference type="PROSITE" id="PS51000"/>
    </source>
</evidence>
<dbReference type="Gene3D" id="1.10.10.10">
    <property type="entry name" value="Winged helix-like DNA-binding domain superfamily/Winged helix DNA-binding domain"/>
    <property type="match status" value="1"/>
</dbReference>
<dbReference type="Pfam" id="PF00455">
    <property type="entry name" value="DeoRC"/>
    <property type="match status" value="1"/>
</dbReference>
<accession>A0ABT6Y1P5</accession>
<keyword evidence="3" id="KW-0804">Transcription</keyword>
<keyword evidence="2 5" id="KW-0238">DNA-binding</keyword>
<keyword evidence="6" id="KW-1185">Reference proteome</keyword>
<evidence type="ECO:0000256" key="2">
    <source>
        <dbReference type="ARBA" id="ARBA00023125"/>
    </source>
</evidence>
<feature type="domain" description="HTH deoR-type" evidence="4">
    <location>
        <begin position="3"/>
        <end position="58"/>
    </location>
</feature>
<dbReference type="InterPro" id="IPR037171">
    <property type="entry name" value="NagB/RpiA_transferase-like"/>
</dbReference>
<name>A0ABT6Y1P5_ALISE</name>
<organism evidence="5 6">
    <name type="scientific">Alicyclobacillus sendaiensis PA2</name>
    <dbReference type="NCBI Taxonomy" id="3029425"/>
    <lineage>
        <taxon>Bacteria</taxon>
        <taxon>Bacillati</taxon>
        <taxon>Bacillota</taxon>
        <taxon>Bacilli</taxon>
        <taxon>Bacillales</taxon>
        <taxon>Alicyclobacillaceae</taxon>
        <taxon>Alicyclobacillus</taxon>
    </lineage>
</organism>
<evidence type="ECO:0000313" key="5">
    <source>
        <dbReference type="EMBL" id="MDI9261222.1"/>
    </source>
</evidence>
<reference evidence="5 6" key="1">
    <citation type="submission" date="2023-04" db="EMBL/GenBank/DDBJ databases">
        <title>A. sendaiensis sub sp. chiapanensis a novel subspecie with specific adaptation in bacterial cell wall isolated from an active volcano.</title>
        <authorList>
            <person name="Alvarez Gutierrez P.E."/>
            <person name="Ortiz Cortes L.Y."/>
        </authorList>
    </citation>
    <scope>NUCLEOTIDE SEQUENCE [LARGE SCALE GENOMIC DNA]</scope>
    <source>
        <strain evidence="5 6">PA2</strain>
    </source>
</reference>
<keyword evidence="1" id="KW-0805">Transcription regulation</keyword>
<dbReference type="PROSITE" id="PS51000">
    <property type="entry name" value="HTH_DEOR_2"/>
    <property type="match status" value="1"/>
</dbReference>
<dbReference type="InterPro" id="IPR014036">
    <property type="entry name" value="DeoR-like_C"/>
</dbReference>
<protein>
    <submittedName>
        <fullName evidence="5">DeoR/GlpR family DNA-binding transcription regulator</fullName>
    </submittedName>
</protein>
<dbReference type="PANTHER" id="PTHR30363:SF60">
    <property type="entry name" value="HTH-TYPE TRANSCRIPTIONAL REGULATOR IOLR"/>
    <property type="match status" value="1"/>
</dbReference>
<dbReference type="Proteomes" id="UP001529245">
    <property type="component" value="Unassembled WGS sequence"/>
</dbReference>
<comment type="caution">
    <text evidence="5">The sequence shown here is derived from an EMBL/GenBank/DDBJ whole genome shotgun (WGS) entry which is preliminary data.</text>
</comment>
<gene>
    <name evidence="5" type="ORF">QID03_13745</name>
</gene>
<dbReference type="InterPro" id="IPR018356">
    <property type="entry name" value="Tscrpt_reg_HTH_DeoR_CS"/>
</dbReference>
<sequence>MLKSKRIQEIKSYVAQRQVVSIDELAERFAVSKNTIRRDIQELIENGEIKKIYGGVAINDATTPLLPFAERKVRNKHEKERIGEIAAQCVNEGDIIFIDSGTTTVEMFEYLKDKEITVVTSNLDFIVRALPYPNLTIICVGGMLERKTSSFVSFSEPSVLVSYNIQKAFMASTGVSLEMGVTNASALETEIKRIAVERSMRTYLLVDHTKFDRYGLMTYCQLSDIDVLVTNQTPSPRYLDYARIHGIEILTPTPQPS</sequence>